<proteinExistence type="predicted"/>
<dbReference type="Proteomes" id="UP001054837">
    <property type="component" value="Unassembled WGS sequence"/>
</dbReference>
<keyword evidence="2" id="KW-1185">Reference proteome</keyword>
<dbReference type="EMBL" id="BPLQ01010026">
    <property type="protein sequence ID" value="GIY47879.1"/>
    <property type="molecule type" value="Genomic_DNA"/>
</dbReference>
<sequence>MFKNPDNPRILASNVLLIRGNESSPKVWRGGDDLSAVHPSLPPRGNCRKMGTRHLRNCTPEGAGLMDADLINPLFSLIPVRSASFPLSRELARIYQILRRPAPPFPAALPPPRSP</sequence>
<evidence type="ECO:0000313" key="2">
    <source>
        <dbReference type="Proteomes" id="UP001054837"/>
    </source>
</evidence>
<evidence type="ECO:0000313" key="1">
    <source>
        <dbReference type="EMBL" id="GIY47879.1"/>
    </source>
</evidence>
<accession>A0AAV4TQ55</accession>
<organism evidence="1 2">
    <name type="scientific">Caerostris darwini</name>
    <dbReference type="NCBI Taxonomy" id="1538125"/>
    <lineage>
        <taxon>Eukaryota</taxon>
        <taxon>Metazoa</taxon>
        <taxon>Ecdysozoa</taxon>
        <taxon>Arthropoda</taxon>
        <taxon>Chelicerata</taxon>
        <taxon>Arachnida</taxon>
        <taxon>Araneae</taxon>
        <taxon>Araneomorphae</taxon>
        <taxon>Entelegynae</taxon>
        <taxon>Araneoidea</taxon>
        <taxon>Araneidae</taxon>
        <taxon>Caerostris</taxon>
    </lineage>
</organism>
<reference evidence="1 2" key="1">
    <citation type="submission" date="2021-06" db="EMBL/GenBank/DDBJ databases">
        <title>Caerostris darwini draft genome.</title>
        <authorList>
            <person name="Kono N."/>
            <person name="Arakawa K."/>
        </authorList>
    </citation>
    <scope>NUCLEOTIDE SEQUENCE [LARGE SCALE GENOMIC DNA]</scope>
</reference>
<dbReference type="AlphaFoldDB" id="A0AAV4TQ55"/>
<comment type="caution">
    <text evidence="1">The sequence shown here is derived from an EMBL/GenBank/DDBJ whole genome shotgun (WGS) entry which is preliminary data.</text>
</comment>
<gene>
    <name evidence="1" type="ORF">CDAR_268231</name>
</gene>
<protein>
    <submittedName>
        <fullName evidence="1">Uncharacterized protein</fullName>
    </submittedName>
</protein>
<name>A0AAV4TQ55_9ARAC</name>